<evidence type="ECO:0000313" key="2">
    <source>
        <dbReference type="Proteomes" id="UP000503278"/>
    </source>
</evidence>
<evidence type="ECO:0000313" key="1">
    <source>
        <dbReference type="EMBL" id="QJD97800.1"/>
    </source>
</evidence>
<organism evidence="1 2">
    <name type="scientific">Mucilaginibacter robiniae</name>
    <dbReference type="NCBI Taxonomy" id="2728022"/>
    <lineage>
        <taxon>Bacteria</taxon>
        <taxon>Pseudomonadati</taxon>
        <taxon>Bacteroidota</taxon>
        <taxon>Sphingobacteriia</taxon>
        <taxon>Sphingobacteriales</taxon>
        <taxon>Sphingobacteriaceae</taxon>
        <taxon>Mucilaginibacter</taxon>
    </lineage>
</organism>
<dbReference type="Proteomes" id="UP000503278">
    <property type="component" value="Chromosome"/>
</dbReference>
<dbReference type="KEGG" id="mrob:HH214_18920"/>
<gene>
    <name evidence="1" type="ORF">HH214_18920</name>
</gene>
<dbReference type="EMBL" id="CP051682">
    <property type="protein sequence ID" value="QJD97800.1"/>
    <property type="molecule type" value="Genomic_DNA"/>
</dbReference>
<reference evidence="1 2" key="1">
    <citation type="submission" date="2020-04" db="EMBL/GenBank/DDBJ databases">
        <title>Genome sequencing of novel species.</title>
        <authorList>
            <person name="Heo J."/>
            <person name="Kim S.-J."/>
            <person name="Kim J.-S."/>
            <person name="Hong S.-B."/>
            <person name="Kwon S.-W."/>
        </authorList>
    </citation>
    <scope>NUCLEOTIDE SEQUENCE [LARGE SCALE GENOMIC DNA]</scope>
    <source>
        <strain evidence="1 2">F39-2</strain>
    </source>
</reference>
<sequence length="85" mass="9742">MKHTALQAIRSAEKLLIEKKIKYALINPPHFEKGLQGQSTIGPTDVWVLSYIYVCFQDEISFIYLNDTDLSLNHILTKHGTIRNV</sequence>
<keyword evidence="2" id="KW-1185">Reference proteome</keyword>
<accession>A0A7L5E347</accession>
<protein>
    <submittedName>
        <fullName evidence="1">Uncharacterized protein</fullName>
    </submittedName>
</protein>
<proteinExistence type="predicted"/>
<name>A0A7L5E347_9SPHI</name>
<dbReference type="RefSeq" id="WP_169610296.1">
    <property type="nucleotide sequence ID" value="NZ_CP051682.1"/>
</dbReference>
<dbReference type="AlphaFoldDB" id="A0A7L5E347"/>